<proteinExistence type="predicted"/>
<evidence type="ECO:0000256" key="2">
    <source>
        <dbReference type="SAM" id="Phobius"/>
    </source>
</evidence>
<dbReference type="AlphaFoldDB" id="A0A2J6S4C9"/>
<keyword evidence="2" id="KW-1133">Transmembrane helix</keyword>
<evidence type="ECO:0000256" key="1">
    <source>
        <dbReference type="SAM" id="MobiDB-lite"/>
    </source>
</evidence>
<accession>A0A2J6S4C9</accession>
<dbReference type="EMBL" id="KZ613940">
    <property type="protein sequence ID" value="PMD45622.1"/>
    <property type="molecule type" value="Genomic_DNA"/>
</dbReference>
<feature type="region of interest" description="Disordered" evidence="1">
    <location>
        <begin position="156"/>
        <end position="178"/>
    </location>
</feature>
<keyword evidence="4" id="KW-1185">Reference proteome</keyword>
<evidence type="ECO:0000313" key="4">
    <source>
        <dbReference type="Proteomes" id="UP000235786"/>
    </source>
</evidence>
<gene>
    <name evidence="3" type="ORF">L207DRAFT_578529</name>
</gene>
<feature type="transmembrane region" description="Helical" evidence="2">
    <location>
        <begin position="218"/>
        <end position="242"/>
    </location>
</feature>
<keyword evidence="2" id="KW-0812">Transmembrane</keyword>
<sequence length="277" mass="31627">MKSVSRVLPVQMYLRSDTTSSKLSSPPIASIYSHWSWIDVRDVKEEWEFEDPEFPIEILEQIATELWKGAGHGVASFPDQQLADQHQSHSEDSLPRHRGDPLGARDYNSTFGGWLRSMVRRRKSNTLRNQEGLEYRGIYENWLKAFKHKGGLGGDFWRSKPKPHPKPPKPDRWSIGDDGGGPEHDIFIRKIPKKLNIQLTPASQPMPRGWGVLIEESFAIHWSFIAFVYALPGGFAVFSLVWTFKHGFTLWTIAGWILTICTGFANLVMAKKQTKLL</sequence>
<organism evidence="3 4">
    <name type="scientific">Hyaloscypha variabilis (strain UAMH 11265 / GT02V1 / F)</name>
    <name type="common">Meliniomyces variabilis</name>
    <dbReference type="NCBI Taxonomy" id="1149755"/>
    <lineage>
        <taxon>Eukaryota</taxon>
        <taxon>Fungi</taxon>
        <taxon>Dikarya</taxon>
        <taxon>Ascomycota</taxon>
        <taxon>Pezizomycotina</taxon>
        <taxon>Leotiomycetes</taxon>
        <taxon>Helotiales</taxon>
        <taxon>Hyaloscyphaceae</taxon>
        <taxon>Hyaloscypha</taxon>
        <taxon>Hyaloscypha variabilis</taxon>
    </lineage>
</organism>
<name>A0A2J6S4C9_HYAVF</name>
<keyword evidence="2" id="KW-0472">Membrane</keyword>
<dbReference type="Proteomes" id="UP000235786">
    <property type="component" value="Unassembled WGS sequence"/>
</dbReference>
<protein>
    <submittedName>
        <fullName evidence="3">Uncharacterized protein</fullName>
    </submittedName>
</protein>
<reference evidence="3 4" key="1">
    <citation type="submission" date="2016-04" db="EMBL/GenBank/DDBJ databases">
        <title>A degradative enzymes factory behind the ericoid mycorrhizal symbiosis.</title>
        <authorList>
            <consortium name="DOE Joint Genome Institute"/>
            <person name="Martino E."/>
            <person name="Morin E."/>
            <person name="Grelet G."/>
            <person name="Kuo A."/>
            <person name="Kohler A."/>
            <person name="Daghino S."/>
            <person name="Barry K."/>
            <person name="Choi C."/>
            <person name="Cichocki N."/>
            <person name="Clum A."/>
            <person name="Copeland A."/>
            <person name="Hainaut M."/>
            <person name="Haridas S."/>
            <person name="Labutti K."/>
            <person name="Lindquist E."/>
            <person name="Lipzen A."/>
            <person name="Khouja H.-R."/>
            <person name="Murat C."/>
            <person name="Ohm R."/>
            <person name="Olson A."/>
            <person name="Spatafora J."/>
            <person name="Veneault-Fourrey C."/>
            <person name="Henrissat B."/>
            <person name="Grigoriev I."/>
            <person name="Martin F."/>
            <person name="Perotto S."/>
        </authorList>
    </citation>
    <scope>NUCLEOTIDE SEQUENCE [LARGE SCALE GENOMIC DNA]</scope>
    <source>
        <strain evidence="3 4">F</strain>
    </source>
</reference>
<feature type="region of interest" description="Disordered" evidence="1">
    <location>
        <begin position="81"/>
        <end position="105"/>
    </location>
</feature>
<feature type="compositionally biased region" description="Basic and acidic residues" evidence="1">
    <location>
        <begin position="168"/>
        <end position="178"/>
    </location>
</feature>
<feature type="transmembrane region" description="Helical" evidence="2">
    <location>
        <begin position="248"/>
        <end position="269"/>
    </location>
</feature>
<feature type="compositionally biased region" description="Basic and acidic residues" evidence="1">
    <location>
        <begin position="86"/>
        <end position="100"/>
    </location>
</feature>
<evidence type="ECO:0000313" key="3">
    <source>
        <dbReference type="EMBL" id="PMD45622.1"/>
    </source>
</evidence>